<dbReference type="Proteomes" id="UP000465712">
    <property type="component" value="Unassembled WGS sequence"/>
</dbReference>
<reference evidence="2 3" key="1">
    <citation type="submission" date="2017-05" db="EMBL/GenBank/DDBJ databases">
        <title>High clonality and local adaptation shapes Vibrionaceae linages within an endangered oasis.</title>
        <authorList>
            <person name="Vazquez-Rosas-Landa M."/>
        </authorList>
    </citation>
    <scope>NUCLEOTIDE SEQUENCE [LARGE SCALE GENOMIC DNA]</scope>
    <source>
        <strain evidence="2 3">P46_P4S1P180</strain>
    </source>
</reference>
<evidence type="ECO:0000256" key="1">
    <source>
        <dbReference type="SAM" id="Phobius"/>
    </source>
</evidence>
<gene>
    <name evidence="2" type="ORF">CAG72_18320</name>
</gene>
<evidence type="ECO:0000313" key="2">
    <source>
        <dbReference type="EMBL" id="NAW67153.1"/>
    </source>
</evidence>
<comment type="caution">
    <text evidence="2">The sequence shown here is derived from an EMBL/GenBank/DDBJ whole genome shotgun (WGS) entry which is preliminary data.</text>
</comment>
<accession>A0A7X4WED6</accession>
<protein>
    <recommendedName>
        <fullName evidence="4">DNA mismatch repair protein</fullName>
    </recommendedName>
</protein>
<dbReference type="RefSeq" id="WP_161446533.1">
    <property type="nucleotide sequence ID" value="NZ_WXWW01000260.1"/>
</dbReference>
<proteinExistence type="predicted"/>
<sequence length="180" mass="20163">MRRWSVPTWILVATGLLLNIVSALMTNFYIDGATVDANQLVQQQNNNEKLISLTWQQIEGIERKRELVLNLVSLSELSGAPLPAPVQQEIQDQLAPLHNATFAGLATDKLTGLMAAFSTEQELLREKINQLFIDNLSLADKHTRLMTHISGLRNLALFLQIIGLALILARDLSRRQDLSR</sequence>
<evidence type="ECO:0000313" key="3">
    <source>
        <dbReference type="Proteomes" id="UP000465712"/>
    </source>
</evidence>
<evidence type="ECO:0008006" key="4">
    <source>
        <dbReference type="Google" id="ProtNLM"/>
    </source>
</evidence>
<keyword evidence="1" id="KW-0812">Transmembrane</keyword>
<keyword evidence="1" id="KW-0472">Membrane</keyword>
<dbReference type="AlphaFoldDB" id="A0A7X4WED6"/>
<feature type="transmembrane region" description="Helical" evidence="1">
    <location>
        <begin position="151"/>
        <end position="169"/>
    </location>
</feature>
<dbReference type="EMBL" id="WXWW01000260">
    <property type="protein sequence ID" value="NAW67153.1"/>
    <property type="molecule type" value="Genomic_DNA"/>
</dbReference>
<keyword evidence="1" id="KW-1133">Transmembrane helix</keyword>
<name>A0A7X4WED6_9GAMM</name>
<organism evidence="2 3">
    <name type="scientific">Photobacterium halotolerans</name>
    <dbReference type="NCBI Taxonomy" id="265726"/>
    <lineage>
        <taxon>Bacteria</taxon>
        <taxon>Pseudomonadati</taxon>
        <taxon>Pseudomonadota</taxon>
        <taxon>Gammaproteobacteria</taxon>
        <taxon>Vibrionales</taxon>
        <taxon>Vibrionaceae</taxon>
        <taxon>Photobacterium</taxon>
    </lineage>
</organism>